<feature type="domain" description="Carbohydrate-binding" evidence="2">
    <location>
        <begin position="555"/>
        <end position="713"/>
    </location>
</feature>
<dbReference type="RefSeq" id="WP_183986847.1">
    <property type="nucleotide sequence ID" value="NZ_JACHHG010000006.1"/>
</dbReference>
<dbReference type="GO" id="GO:0016052">
    <property type="term" value="P:carbohydrate catabolic process"/>
    <property type="evidence" value="ECO:0007669"/>
    <property type="project" value="InterPro"/>
</dbReference>
<dbReference type="PANTHER" id="PTHR12993">
    <property type="entry name" value="N-ACETYLGLUCOSAMINYL-PHOSPHATIDYLINOSITOL DE-N-ACETYLASE-RELATED"/>
    <property type="match status" value="1"/>
</dbReference>
<keyword evidence="5" id="KW-1185">Reference proteome</keyword>
<accession>A0A841HYF4</accession>
<dbReference type="Pfam" id="PF10633">
    <property type="entry name" value="NPCBM_assoc"/>
    <property type="match status" value="1"/>
</dbReference>
<dbReference type="Gene3D" id="2.60.40.1190">
    <property type="match status" value="1"/>
</dbReference>
<dbReference type="SUPFAM" id="SSF49344">
    <property type="entry name" value="CBD9-like"/>
    <property type="match status" value="1"/>
</dbReference>
<reference evidence="4 5" key="1">
    <citation type="submission" date="2020-08" db="EMBL/GenBank/DDBJ databases">
        <title>Genomic Encyclopedia of Type Strains, Phase IV (KMG-IV): sequencing the most valuable type-strain genomes for metagenomic binning, comparative biology and taxonomic classification.</title>
        <authorList>
            <person name="Goeker M."/>
        </authorList>
    </citation>
    <scope>NUCLEOTIDE SEQUENCE [LARGE SCALE GENOMIC DNA]</scope>
    <source>
        <strain evidence="4 5">DSM 21458</strain>
    </source>
</reference>
<dbReference type="InterPro" id="IPR003737">
    <property type="entry name" value="GlcNAc_PI_deacetylase-related"/>
</dbReference>
<dbReference type="GO" id="GO:0030246">
    <property type="term" value="F:carbohydrate binding"/>
    <property type="evidence" value="ECO:0007669"/>
    <property type="project" value="InterPro"/>
</dbReference>
<proteinExistence type="predicted"/>
<keyword evidence="1" id="KW-0732">Signal</keyword>
<evidence type="ECO:0000259" key="2">
    <source>
        <dbReference type="Pfam" id="PF06452"/>
    </source>
</evidence>
<dbReference type="EMBL" id="JACHHG010000006">
    <property type="protein sequence ID" value="MBB6098427.1"/>
    <property type="molecule type" value="Genomic_DNA"/>
</dbReference>
<dbReference type="PANTHER" id="PTHR12993:SF11">
    <property type="entry name" value="N-ACETYLGLUCOSAMINYL-PHOSPHATIDYLINOSITOL DE-N-ACETYLASE"/>
    <property type="match status" value="1"/>
</dbReference>
<name>A0A841HYF4_9DEIO</name>
<gene>
    <name evidence="4" type="ORF">HNR42_001861</name>
</gene>
<dbReference type="Proteomes" id="UP000569951">
    <property type="component" value="Unassembled WGS sequence"/>
</dbReference>
<sequence length="746" mass="79178">MKRPLLSSALIALSLGMAQAAPGSYGGSNSGLDLMDVDMMFIGAHPDDDGGIMGTFARYILDEGYKGTVITLTGGEGGGNATGRETGRSLGLIREEEERRSLNLIGVHSPRFAGLHDFYFTLSAEETLEKWGGDSFVCDVVRDVRLQRPEVIVTMWPGPGTHGQHQMAARAATLAFEHAGDPNFCPDLTNKEFLPPFTPLKLYYYPNDAKSATVAIPTGDYSRSARMRYADLKELALTNYRTQGYDQFRVIPAKEAAPERFMLVRSRVPVPETETHLLEGAVKDAATSPAGVRLEVTPAAYQVGQGGSVDVTVRFFNATPQPMQGAALSLAVPEGFTVTPVSGADVGTLEAGKEATAVFRVSATAGAAIDQDARLTARYSAQQGGRTLGGANQAHVRAVAGVQVSFKPTFDVAAYQDFARQTHTEWVIGSLPTRLPLIIGQDNEVALQVTNRGGSAARGTVTLELPKGITASGNLAYDLEAGKSAELKVTLNVDPSVLPEGRQSALVPLKAGGQGISGDLANVYALPALTLPRVTGAPKIDGDLSDMAQLAQGRINPVDLWWRKQPDSAADSSANFFAGWDADFLYVGVRVNDDAVVCNIAPDDVKAQLRSDAVGVTVDPSGASRDTSTTLMAAAFPCTTAGFGARGFRDADANQGLMEDTAPGMEVASRRTDTGYDIEFKIPWKAMPSQPQPGSTLGLNVVVYDGDLKDARVGANISESGLAWAAFSWGGKQALPYLWPRVTLGQ</sequence>
<dbReference type="InterPro" id="IPR024078">
    <property type="entry name" value="LmbE-like_dom_sf"/>
</dbReference>
<dbReference type="Pfam" id="PF02585">
    <property type="entry name" value="PIG-L"/>
    <property type="match status" value="1"/>
</dbReference>
<feature type="domain" description="Alpha-galactosidase NEW3" evidence="3">
    <location>
        <begin position="305"/>
        <end position="380"/>
    </location>
</feature>
<evidence type="ECO:0000259" key="3">
    <source>
        <dbReference type="Pfam" id="PF10633"/>
    </source>
</evidence>
<dbReference type="InterPro" id="IPR018905">
    <property type="entry name" value="A-galactase_NEW3"/>
</dbReference>
<dbReference type="Pfam" id="PF06452">
    <property type="entry name" value="CBM9_1"/>
    <property type="match status" value="1"/>
</dbReference>
<organism evidence="4 5">
    <name type="scientific">Deinobacterium chartae</name>
    <dbReference type="NCBI Taxonomy" id="521158"/>
    <lineage>
        <taxon>Bacteria</taxon>
        <taxon>Thermotogati</taxon>
        <taxon>Deinococcota</taxon>
        <taxon>Deinococci</taxon>
        <taxon>Deinococcales</taxon>
        <taxon>Deinococcaceae</taxon>
        <taxon>Deinobacterium</taxon>
    </lineage>
</organism>
<comment type="caution">
    <text evidence="4">The sequence shown here is derived from an EMBL/GenBank/DDBJ whole genome shotgun (WGS) entry which is preliminary data.</text>
</comment>
<dbReference type="GO" id="GO:0004553">
    <property type="term" value="F:hydrolase activity, hydrolyzing O-glycosyl compounds"/>
    <property type="evidence" value="ECO:0007669"/>
    <property type="project" value="InterPro"/>
</dbReference>
<feature type="signal peptide" evidence="1">
    <location>
        <begin position="1"/>
        <end position="20"/>
    </location>
</feature>
<evidence type="ECO:0000313" key="4">
    <source>
        <dbReference type="EMBL" id="MBB6098427.1"/>
    </source>
</evidence>
<dbReference type="GO" id="GO:0016811">
    <property type="term" value="F:hydrolase activity, acting on carbon-nitrogen (but not peptide) bonds, in linear amides"/>
    <property type="evidence" value="ECO:0007669"/>
    <property type="project" value="TreeGrafter"/>
</dbReference>
<dbReference type="AlphaFoldDB" id="A0A841HYF4"/>
<protein>
    <submittedName>
        <fullName evidence="4">LmbE family N-acetylglucosaminyl deacetylase</fullName>
    </submittedName>
</protein>
<dbReference type="InterPro" id="IPR010502">
    <property type="entry name" value="Carb-bd_dom_fam9"/>
</dbReference>
<dbReference type="Gene3D" id="3.40.50.10320">
    <property type="entry name" value="LmbE-like"/>
    <property type="match status" value="1"/>
</dbReference>
<evidence type="ECO:0000256" key="1">
    <source>
        <dbReference type="SAM" id="SignalP"/>
    </source>
</evidence>
<feature type="chain" id="PRO_5032765866" evidence="1">
    <location>
        <begin position="21"/>
        <end position="746"/>
    </location>
</feature>
<dbReference type="SUPFAM" id="SSF102588">
    <property type="entry name" value="LmbE-like"/>
    <property type="match status" value="1"/>
</dbReference>
<evidence type="ECO:0000313" key="5">
    <source>
        <dbReference type="Proteomes" id="UP000569951"/>
    </source>
</evidence>